<evidence type="ECO:0000313" key="2">
    <source>
        <dbReference type="EMBL" id="KAA9301939.1"/>
    </source>
</evidence>
<dbReference type="PROSITE" id="PS50943">
    <property type="entry name" value="HTH_CROC1"/>
    <property type="match status" value="1"/>
</dbReference>
<sequence>MKVNKVSAYRKAIKMNQSQMAKLLNLSVDAYSRKERGLSEFKQSEMAKIVNIISKKEPTATIEAIFFN</sequence>
<organism evidence="2 3">
    <name type="scientific">Aerococcus sanguinicola</name>
    <dbReference type="NCBI Taxonomy" id="119206"/>
    <lineage>
        <taxon>Bacteria</taxon>
        <taxon>Bacillati</taxon>
        <taxon>Bacillota</taxon>
        <taxon>Bacilli</taxon>
        <taxon>Lactobacillales</taxon>
        <taxon>Aerococcaceae</taxon>
        <taxon>Aerococcus</taxon>
    </lineage>
</organism>
<dbReference type="SUPFAM" id="SSF47413">
    <property type="entry name" value="lambda repressor-like DNA-binding domains"/>
    <property type="match status" value="1"/>
</dbReference>
<dbReference type="RefSeq" id="WP_070430708.1">
    <property type="nucleotide sequence ID" value="NZ_VYWO01000001.1"/>
</dbReference>
<dbReference type="Proteomes" id="UP000327148">
    <property type="component" value="Unassembled WGS sequence"/>
</dbReference>
<feature type="domain" description="HTH cro/C1-type" evidence="1">
    <location>
        <begin position="6"/>
        <end position="62"/>
    </location>
</feature>
<evidence type="ECO:0000259" key="1">
    <source>
        <dbReference type="PROSITE" id="PS50943"/>
    </source>
</evidence>
<name>A0A5N1GNV0_9LACT</name>
<protein>
    <submittedName>
        <fullName evidence="2">Helix-turn-helix transcriptional regulator</fullName>
    </submittedName>
</protein>
<accession>A0A5N1GNV0</accession>
<dbReference type="EMBL" id="VYWO01000001">
    <property type="protein sequence ID" value="KAA9301939.1"/>
    <property type="molecule type" value="Genomic_DNA"/>
</dbReference>
<comment type="caution">
    <text evidence="2">The sequence shown here is derived from an EMBL/GenBank/DDBJ whole genome shotgun (WGS) entry which is preliminary data.</text>
</comment>
<dbReference type="OrthoDB" id="2230123at2"/>
<dbReference type="CDD" id="cd00093">
    <property type="entry name" value="HTH_XRE"/>
    <property type="match status" value="1"/>
</dbReference>
<evidence type="ECO:0000313" key="3">
    <source>
        <dbReference type="Proteomes" id="UP000327148"/>
    </source>
</evidence>
<dbReference type="InterPro" id="IPR010982">
    <property type="entry name" value="Lambda_DNA-bd_dom_sf"/>
</dbReference>
<dbReference type="Pfam" id="PF01381">
    <property type="entry name" value="HTH_3"/>
    <property type="match status" value="1"/>
</dbReference>
<dbReference type="Gene3D" id="1.10.260.40">
    <property type="entry name" value="lambda repressor-like DNA-binding domains"/>
    <property type="match status" value="1"/>
</dbReference>
<reference evidence="2 3" key="1">
    <citation type="submission" date="2019-09" db="EMBL/GenBank/DDBJ databases">
        <title>Draft genome sequence assemblies of isolates from the urinary tract.</title>
        <authorList>
            <person name="Mores C.R."/>
            <person name="Putonti C."/>
            <person name="Wolfe A.J."/>
        </authorList>
    </citation>
    <scope>NUCLEOTIDE SEQUENCE [LARGE SCALE GENOMIC DNA]</scope>
    <source>
        <strain evidence="2 3">UMB623</strain>
    </source>
</reference>
<gene>
    <name evidence="2" type="ORF">F6I03_01660</name>
</gene>
<dbReference type="InterPro" id="IPR001387">
    <property type="entry name" value="Cro/C1-type_HTH"/>
</dbReference>
<proteinExistence type="predicted"/>
<dbReference type="AlphaFoldDB" id="A0A5N1GNV0"/>
<dbReference type="GO" id="GO:0003677">
    <property type="term" value="F:DNA binding"/>
    <property type="evidence" value="ECO:0007669"/>
    <property type="project" value="InterPro"/>
</dbReference>